<feature type="transmembrane region" description="Helical" evidence="3">
    <location>
        <begin position="12"/>
        <end position="31"/>
    </location>
</feature>
<evidence type="ECO:0000256" key="1">
    <source>
        <dbReference type="ARBA" id="ARBA00022692"/>
    </source>
</evidence>
<dbReference type="PANTHER" id="PTHR37815">
    <property type="entry name" value="UPF0397 PROTEIN BC_2624-RELATED"/>
    <property type="match status" value="1"/>
</dbReference>
<feature type="transmembrane region" description="Helical" evidence="3">
    <location>
        <begin position="67"/>
        <end position="87"/>
    </location>
</feature>
<evidence type="ECO:0008006" key="6">
    <source>
        <dbReference type="Google" id="ProtNLM"/>
    </source>
</evidence>
<feature type="transmembrane region" description="Helical" evidence="3">
    <location>
        <begin position="93"/>
        <end position="122"/>
    </location>
</feature>
<feature type="transmembrane region" description="Helical" evidence="3">
    <location>
        <begin position="157"/>
        <end position="178"/>
    </location>
</feature>
<evidence type="ECO:0000256" key="3">
    <source>
        <dbReference type="SAM" id="Phobius"/>
    </source>
</evidence>
<keyword evidence="3" id="KW-0472">Membrane</keyword>
<dbReference type="EMBL" id="CDRZ01000248">
    <property type="protein sequence ID" value="CEO89512.1"/>
    <property type="molecule type" value="Genomic_DNA"/>
</dbReference>
<dbReference type="Gene3D" id="1.10.1760.20">
    <property type="match status" value="1"/>
</dbReference>
<accession>A0A0B7MP60</accession>
<keyword evidence="5" id="KW-1185">Reference proteome</keyword>
<dbReference type="GO" id="GO:0016020">
    <property type="term" value="C:membrane"/>
    <property type="evidence" value="ECO:0007669"/>
    <property type="project" value="InterPro"/>
</dbReference>
<protein>
    <recommendedName>
        <fullName evidence="6">Metal ion ABC transporter, membrane-spanning subunit</fullName>
    </recommendedName>
</protein>
<dbReference type="Proteomes" id="UP000046155">
    <property type="component" value="Unassembled WGS sequence"/>
</dbReference>
<feature type="transmembrane region" description="Helical" evidence="3">
    <location>
        <begin position="190"/>
        <end position="214"/>
    </location>
</feature>
<gene>
    <name evidence="4" type="ORF">SSCH_500013</name>
</gene>
<dbReference type="PANTHER" id="PTHR37815:SF3">
    <property type="entry name" value="UPF0397 PROTEIN SPR0429"/>
    <property type="match status" value="1"/>
</dbReference>
<evidence type="ECO:0000256" key="2">
    <source>
        <dbReference type="ARBA" id="ARBA00022989"/>
    </source>
</evidence>
<dbReference type="InterPro" id="IPR009825">
    <property type="entry name" value="ECF_substrate-spec-like"/>
</dbReference>
<feature type="transmembrane region" description="Helical" evidence="3">
    <location>
        <begin position="37"/>
        <end position="55"/>
    </location>
</feature>
<keyword evidence="2 3" id="KW-1133">Transmembrane helix</keyword>
<reference evidence="5" key="1">
    <citation type="submission" date="2015-01" db="EMBL/GenBank/DDBJ databases">
        <authorList>
            <person name="Manzoor Shahid"/>
            <person name="Zubair Saima"/>
        </authorList>
    </citation>
    <scope>NUCLEOTIDE SEQUENCE [LARGE SCALE GENOMIC DNA]</scope>
    <source>
        <strain evidence="5">Sp3</strain>
    </source>
</reference>
<dbReference type="Pfam" id="PF07155">
    <property type="entry name" value="ECF-ribofla_trS"/>
    <property type="match status" value="1"/>
</dbReference>
<evidence type="ECO:0000313" key="4">
    <source>
        <dbReference type="EMBL" id="CEO89512.1"/>
    </source>
</evidence>
<evidence type="ECO:0000313" key="5">
    <source>
        <dbReference type="Proteomes" id="UP000046155"/>
    </source>
</evidence>
<proteinExistence type="predicted"/>
<keyword evidence="1 3" id="KW-0812">Transmembrane</keyword>
<name>A0A0B7MP60_9FIRM</name>
<organism evidence="4 5">
    <name type="scientific">Syntrophaceticus schinkii</name>
    <dbReference type="NCBI Taxonomy" id="499207"/>
    <lineage>
        <taxon>Bacteria</taxon>
        <taxon>Bacillati</taxon>
        <taxon>Bacillota</taxon>
        <taxon>Clostridia</taxon>
        <taxon>Thermoanaerobacterales</taxon>
        <taxon>Thermoanaerobacterales Family III. Incertae Sedis</taxon>
        <taxon>Syntrophaceticus</taxon>
    </lineage>
</organism>
<sequence length="235" mass="26215">MVRKVNKRRILFIVGLLVAVVVLFWIGIVLYKDRAYNLISIILMVLACVPFYTAYEKKEGDIRRMVIVATMTALAVVGRFVFAPVPYFKPVTAIVIITAIYLGSEAGFLVGSLSAIISNIFFGQGPWTPFQMVAWGVIGLIAGIPPMKRFIKTKPGLIIYGILSGILFSAIMDIWTVLSYDGTFSWARYLAAQIMAIQVTITYAISNVVFLLIGMKPIGTKLERIQIKHRIFINE</sequence>
<dbReference type="AlphaFoldDB" id="A0A0B7MP60"/>